<reference evidence="1" key="1">
    <citation type="submission" date="2020-05" db="EMBL/GenBank/DDBJ databases">
        <authorList>
            <person name="Chiriac C."/>
            <person name="Salcher M."/>
            <person name="Ghai R."/>
            <person name="Kavagutti S V."/>
        </authorList>
    </citation>
    <scope>NUCLEOTIDE SEQUENCE</scope>
</reference>
<organism evidence="1">
    <name type="scientific">freshwater metagenome</name>
    <dbReference type="NCBI Taxonomy" id="449393"/>
    <lineage>
        <taxon>unclassified sequences</taxon>
        <taxon>metagenomes</taxon>
        <taxon>ecological metagenomes</taxon>
    </lineage>
</organism>
<proteinExistence type="predicted"/>
<accession>A0A6J7IWQ5</accession>
<evidence type="ECO:0000313" key="1">
    <source>
        <dbReference type="EMBL" id="CAB4934774.1"/>
    </source>
</evidence>
<protein>
    <submittedName>
        <fullName evidence="1">Unannotated protein</fullName>
    </submittedName>
</protein>
<dbReference type="AlphaFoldDB" id="A0A6J7IWQ5"/>
<gene>
    <name evidence="1" type="ORF">UFOPK3772_00493</name>
</gene>
<name>A0A6J7IWQ5_9ZZZZ</name>
<dbReference type="EMBL" id="CAFBNE010000010">
    <property type="protein sequence ID" value="CAB4934774.1"/>
    <property type="molecule type" value="Genomic_DNA"/>
</dbReference>
<sequence>MGSSAEPSTRTCGIQRQCRNATSGKSNTTDAELRGVAERLQQVAISEQMVNTPYDMQESLHPHYFGQMALRSCLRQAFNDGYRRSGACRALSDWAATTLGEEPAVTFTAVRQKLVEVSDCCPDPPITVGSSAAVIDAFLAQNDMNRSRYCDDPCTT</sequence>